<dbReference type="OrthoDB" id="419598at2759"/>
<keyword evidence="4" id="KW-1185">Reference proteome</keyword>
<feature type="transmembrane region" description="Helical" evidence="1">
    <location>
        <begin position="45"/>
        <end position="65"/>
    </location>
</feature>
<dbReference type="AlphaFoldDB" id="A0A5N6QDC7"/>
<dbReference type="Proteomes" id="UP000327013">
    <property type="component" value="Chromosome 1"/>
</dbReference>
<keyword evidence="1" id="KW-0812">Transmembrane</keyword>
<gene>
    <name evidence="3" type="ORF">FH972_000961</name>
</gene>
<keyword evidence="2" id="KW-0732">Signal</keyword>
<proteinExistence type="predicted"/>
<evidence type="ECO:0000313" key="4">
    <source>
        <dbReference type="Proteomes" id="UP000327013"/>
    </source>
</evidence>
<evidence type="ECO:0000256" key="1">
    <source>
        <dbReference type="SAM" id="Phobius"/>
    </source>
</evidence>
<evidence type="ECO:0000313" key="3">
    <source>
        <dbReference type="EMBL" id="KAE7996220.1"/>
    </source>
</evidence>
<sequence length="66" mass="6723">MAGCRVTMALTIYSVVLLAFVTFRATAALEDVGGIAPSPTMESDGAVLGVPTALAAAMASLVAWFF</sequence>
<keyword evidence="1" id="KW-1133">Transmembrane helix</keyword>
<reference evidence="3 4" key="1">
    <citation type="submission" date="2019-06" db="EMBL/GenBank/DDBJ databases">
        <title>A chromosomal-level reference genome of Carpinus fangiana (Coryloideae, Betulaceae).</title>
        <authorList>
            <person name="Yang X."/>
            <person name="Wang Z."/>
            <person name="Zhang L."/>
            <person name="Hao G."/>
            <person name="Liu J."/>
            <person name="Yang Y."/>
        </authorList>
    </citation>
    <scope>NUCLEOTIDE SEQUENCE [LARGE SCALE GENOMIC DNA]</scope>
    <source>
        <strain evidence="3">Cfa_2016G</strain>
        <tissue evidence="3">Leaf</tissue>
    </source>
</reference>
<organism evidence="3 4">
    <name type="scientific">Carpinus fangiana</name>
    <dbReference type="NCBI Taxonomy" id="176857"/>
    <lineage>
        <taxon>Eukaryota</taxon>
        <taxon>Viridiplantae</taxon>
        <taxon>Streptophyta</taxon>
        <taxon>Embryophyta</taxon>
        <taxon>Tracheophyta</taxon>
        <taxon>Spermatophyta</taxon>
        <taxon>Magnoliopsida</taxon>
        <taxon>eudicotyledons</taxon>
        <taxon>Gunneridae</taxon>
        <taxon>Pentapetalae</taxon>
        <taxon>rosids</taxon>
        <taxon>fabids</taxon>
        <taxon>Fagales</taxon>
        <taxon>Betulaceae</taxon>
        <taxon>Carpinus</taxon>
    </lineage>
</organism>
<protein>
    <submittedName>
        <fullName evidence="3">Uncharacterized protein</fullName>
    </submittedName>
</protein>
<dbReference type="EMBL" id="CM017321">
    <property type="protein sequence ID" value="KAE7996220.1"/>
    <property type="molecule type" value="Genomic_DNA"/>
</dbReference>
<accession>A0A5N6QDC7</accession>
<evidence type="ECO:0000256" key="2">
    <source>
        <dbReference type="SAM" id="SignalP"/>
    </source>
</evidence>
<feature type="signal peptide" evidence="2">
    <location>
        <begin position="1"/>
        <end position="28"/>
    </location>
</feature>
<feature type="chain" id="PRO_5024386916" evidence="2">
    <location>
        <begin position="29"/>
        <end position="66"/>
    </location>
</feature>
<name>A0A5N6QDC7_9ROSI</name>
<keyword evidence="1" id="KW-0472">Membrane</keyword>